<sequence length="274" mass="31492">MTPGGRKALCTAIEVGNESVWDFVVSQNVSNNDPNELIGSLACSKNVSIIEKYLNMTRENQIFNSTANIVYDKVYGVKGYWQVPIDESSRSFTTFLTNWEGEIYKSPYGYQQVYLRNTTQNLYDKYHKEYLDANNFLQKKLWQLSTQWSCKFDNPKCINISVKAVEEWRKDFTKVPNEDIFQALVCTAIEVGNESLWDFVVSQNVSNNDPNELIGSLACSKNVSIIEKYLNMTRENQIFNSTANIVYDKVCETQIGRSAFIDFLKVEIDRIMTS</sequence>
<evidence type="ECO:0000259" key="2">
    <source>
        <dbReference type="Pfam" id="PF11838"/>
    </source>
</evidence>
<dbReference type="EMBL" id="CAJNVT010000244">
    <property type="protein sequence ID" value="CAF2748162.1"/>
    <property type="molecule type" value="Genomic_DNA"/>
</dbReference>
<protein>
    <submittedName>
        <fullName evidence="3">(salmon louse) hypothetical protein</fullName>
    </submittedName>
</protein>
<dbReference type="GO" id="GO:0016020">
    <property type="term" value="C:membrane"/>
    <property type="evidence" value="ECO:0007669"/>
    <property type="project" value="TreeGrafter"/>
</dbReference>
<dbReference type="Gene3D" id="1.25.50.20">
    <property type="match status" value="2"/>
</dbReference>
<keyword evidence="4" id="KW-1185">Reference proteome</keyword>
<dbReference type="GO" id="GO:0008270">
    <property type="term" value="F:zinc ion binding"/>
    <property type="evidence" value="ECO:0007669"/>
    <property type="project" value="TreeGrafter"/>
</dbReference>
<dbReference type="GO" id="GO:0042277">
    <property type="term" value="F:peptide binding"/>
    <property type="evidence" value="ECO:0007669"/>
    <property type="project" value="TreeGrafter"/>
</dbReference>
<comment type="similarity">
    <text evidence="1">Belongs to the peptidase M1 family.</text>
</comment>
<reference evidence="3" key="1">
    <citation type="submission" date="2021-02" db="EMBL/GenBank/DDBJ databases">
        <authorList>
            <person name="Bekaert M."/>
        </authorList>
    </citation>
    <scope>NUCLEOTIDE SEQUENCE</scope>
    <source>
        <strain evidence="3">IoA-00</strain>
    </source>
</reference>
<organism evidence="3 4">
    <name type="scientific">Lepeophtheirus salmonis</name>
    <name type="common">Salmon louse</name>
    <name type="synonym">Caligus salmonis</name>
    <dbReference type="NCBI Taxonomy" id="72036"/>
    <lineage>
        <taxon>Eukaryota</taxon>
        <taxon>Metazoa</taxon>
        <taxon>Ecdysozoa</taxon>
        <taxon>Arthropoda</taxon>
        <taxon>Crustacea</taxon>
        <taxon>Multicrustacea</taxon>
        <taxon>Hexanauplia</taxon>
        <taxon>Copepoda</taxon>
        <taxon>Siphonostomatoida</taxon>
        <taxon>Caligidae</taxon>
        <taxon>Lepeophtheirus</taxon>
    </lineage>
</organism>
<dbReference type="GO" id="GO:0005737">
    <property type="term" value="C:cytoplasm"/>
    <property type="evidence" value="ECO:0007669"/>
    <property type="project" value="TreeGrafter"/>
</dbReference>
<dbReference type="GO" id="GO:0043171">
    <property type="term" value="P:peptide catabolic process"/>
    <property type="evidence" value="ECO:0007669"/>
    <property type="project" value="TreeGrafter"/>
</dbReference>
<dbReference type="Proteomes" id="UP000675881">
    <property type="component" value="Unassembled WGS sequence"/>
</dbReference>
<dbReference type="GO" id="GO:0006508">
    <property type="term" value="P:proteolysis"/>
    <property type="evidence" value="ECO:0007669"/>
    <property type="project" value="TreeGrafter"/>
</dbReference>
<dbReference type="GO" id="GO:0005615">
    <property type="term" value="C:extracellular space"/>
    <property type="evidence" value="ECO:0007669"/>
    <property type="project" value="TreeGrafter"/>
</dbReference>
<dbReference type="OrthoDB" id="10031169at2759"/>
<evidence type="ECO:0000256" key="1">
    <source>
        <dbReference type="ARBA" id="ARBA00010136"/>
    </source>
</evidence>
<dbReference type="AlphaFoldDB" id="A0A817FGT7"/>
<proteinExistence type="inferred from homology"/>
<accession>A0A817FGT7</accession>
<name>A0A817FGT7_LEPSM</name>
<dbReference type="GO" id="GO:0070006">
    <property type="term" value="F:metalloaminopeptidase activity"/>
    <property type="evidence" value="ECO:0007669"/>
    <property type="project" value="TreeGrafter"/>
</dbReference>
<dbReference type="PANTHER" id="PTHR11533">
    <property type="entry name" value="PROTEASE M1 ZINC METALLOPROTEASE"/>
    <property type="match status" value="1"/>
</dbReference>
<dbReference type="Pfam" id="PF11838">
    <property type="entry name" value="ERAP1_C"/>
    <property type="match status" value="1"/>
</dbReference>
<dbReference type="InterPro" id="IPR024571">
    <property type="entry name" value="ERAP1-like_C_dom"/>
</dbReference>
<dbReference type="PANTHER" id="PTHR11533:SF294">
    <property type="entry name" value="THYROTROPIN-RELEASING HORMONE-DEGRADING ECTOENZYME"/>
    <property type="match status" value="1"/>
</dbReference>
<feature type="domain" description="ERAP1-like C-terminal" evidence="2">
    <location>
        <begin position="92"/>
        <end position="271"/>
    </location>
</feature>
<evidence type="ECO:0000313" key="3">
    <source>
        <dbReference type="EMBL" id="CAF2748162.1"/>
    </source>
</evidence>
<comment type="caution">
    <text evidence="3">The sequence shown here is derived from an EMBL/GenBank/DDBJ whole genome shotgun (WGS) entry which is preliminary data.</text>
</comment>
<gene>
    <name evidence="3" type="ORF">LSAA_395</name>
</gene>
<evidence type="ECO:0000313" key="4">
    <source>
        <dbReference type="Proteomes" id="UP000675881"/>
    </source>
</evidence>
<dbReference type="InterPro" id="IPR050344">
    <property type="entry name" value="Peptidase_M1_aminopeptidases"/>
</dbReference>